<feature type="compositionally biased region" description="Polar residues" evidence="1">
    <location>
        <begin position="1014"/>
        <end position="1040"/>
    </location>
</feature>
<feature type="region of interest" description="Disordered" evidence="1">
    <location>
        <begin position="1014"/>
        <end position="1086"/>
    </location>
</feature>
<feature type="compositionally biased region" description="Basic and acidic residues" evidence="1">
    <location>
        <begin position="251"/>
        <end position="260"/>
    </location>
</feature>
<feature type="region of interest" description="Disordered" evidence="1">
    <location>
        <begin position="1234"/>
        <end position="1256"/>
    </location>
</feature>
<gene>
    <name evidence="2" type="ORF">D915_000040</name>
</gene>
<accession>A0A4E0S3L9</accession>
<reference evidence="2" key="1">
    <citation type="submission" date="2019-03" db="EMBL/GenBank/DDBJ databases">
        <title>Improved annotation for the trematode Fasciola hepatica.</title>
        <authorList>
            <person name="Choi Y.-J."/>
            <person name="Martin J."/>
            <person name="Mitreva M."/>
        </authorList>
    </citation>
    <scope>NUCLEOTIDE SEQUENCE [LARGE SCALE GENOMIC DNA]</scope>
</reference>
<feature type="region of interest" description="Disordered" evidence="1">
    <location>
        <begin position="738"/>
        <end position="763"/>
    </location>
</feature>
<feature type="compositionally biased region" description="Polar residues" evidence="1">
    <location>
        <begin position="1072"/>
        <end position="1081"/>
    </location>
</feature>
<protein>
    <submittedName>
        <fullName evidence="2">Uncharacterized protein</fullName>
    </submittedName>
</protein>
<feature type="region of interest" description="Disordered" evidence="1">
    <location>
        <begin position="1156"/>
        <end position="1192"/>
    </location>
</feature>
<feature type="compositionally biased region" description="Low complexity" evidence="1">
    <location>
        <begin position="300"/>
        <end position="333"/>
    </location>
</feature>
<organism evidence="2 3">
    <name type="scientific">Fasciola hepatica</name>
    <name type="common">Liver fluke</name>
    <dbReference type="NCBI Taxonomy" id="6192"/>
    <lineage>
        <taxon>Eukaryota</taxon>
        <taxon>Metazoa</taxon>
        <taxon>Spiralia</taxon>
        <taxon>Lophotrochozoa</taxon>
        <taxon>Platyhelminthes</taxon>
        <taxon>Trematoda</taxon>
        <taxon>Digenea</taxon>
        <taxon>Plagiorchiida</taxon>
        <taxon>Echinostomata</taxon>
        <taxon>Echinostomatoidea</taxon>
        <taxon>Fasciolidae</taxon>
        <taxon>Fasciola</taxon>
    </lineage>
</organism>
<dbReference type="Proteomes" id="UP000230066">
    <property type="component" value="Unassembled WGS sequence"/>
</dbReference>
<feature type="compositionally biased region" description="Polar residues" evidence="1">
    <location>
        <begin position="237"/>
        <end position="250"/>
    </location>
</feature>
<feature type="region of interest" description="Disordered" evidence="1">
    <location>
        <begin position="237"/>
        <end position="264"/>
    </location>
</feature>
<sequence>MTTPRENWTPLQKMSYETNKRIKYFFKIVNEAPFFRRQNVRAERRKEKERLLEKQLLDKIRETRRRQSEYLRTGLKKLKGFRSGILCYFKTRLLESSLFDAVNKQDFKHKYHVHNSSPHKALHTKQENRLHSGFSTASESVLKLLNEFMESDDRQEQSFSAPVIKKQSRLNENHATSHGTYIPVGIRSRISSLGKSKSAHELRPLNLLNTNQSQSAATSVTKNSSIADSVYSGHITQSEKTSGIGTLSSPEETKYYSRSEEEYDNPFEVESKVNFKWLRTGTPPLTDLHPVNHENKTETLLTTQSGPSLSSSSPSASSSSSSTVRVSTQPQSSADLHATTKIQLISTAPVSSNANDDTGGENVGSVAAVIERMNLNDIPSKVNKVTPISSPKELQYSPHLKVVTPRAQILTNMQPINPIFTPQVSYVPSIVRNRCTPTITPTYFQPFQLTNDSALFPQSKLEEPNAHTASVTGIGYPCHITDSSGNGSHSCDPSVQKSPTSPTFLRPQSVEAVVKDDAKQLVQGPIQCVSSPLRSILKSHPSTTRNSPERLPGFYENFSELTALRTRDSIELAPTHLRLNSARDWVSSPREPSPDTLDGSETERSVTPRTTRKTVRFVDQMGDSLRRRANSTCNSVVDGFVPSVVNKPGSRSMPVSPTPIKADDPVGHTAYLGPDTSGQMGVVYPSTSFDAPMRNTILPSLGSNHPQNRVSSPNALDSFRSTEMYPVCETTPPKLEFSASAEDRSKPNCPQGKPPIKSQQKISAPARFNRTGKVGYADLFNSRPNWLSEQKSVVATRNTSNSATINTSTSVQTANLELVDSGQNSLSSSPSMFTEQELPIHLRIPSIRCLSGPPTVSRRDFKERKTSTKIVDTAKLNEITRATSESRQVGPSGIQQEIYIPSAFNALRLTCPPTASEKDKLAAITRMTELNYETSLTSTDPSLSVQPSQAMPNLPDYEGMDVVLSGRLKPLQQRQAFQHAIYLSGQRNMNQNENCCTNNTKLVSTSVKSYSNNYQGDHGGSTSSIDSCAGSASNMPSQTLPDGDQFVTKTQPVHRMENKSLPPSGRLLTRRPQANTSSRSAQMVPRPVATPTAKAYTLERHGLSPPGYIYEADFSKSCSDRQPSRIDMRSLTGQLLHNSMAPVLPKSSAFPCIPTQSENHGTELQEQRKTQKRVPTSPRPLNNRPNGMAPHQLATNPMVVQTHPSKPDSAENLSESMAEFLESENACHQSLKLPYQAPKPIPSNRPPGNLDRSNLRIQKLPSGPSAISIEEARLLKSLERLNNRLCEPSFIKIAVRKWSSLLNQRL</sequence>
<dbReference type="EMBL" id="JXXN02000007">
    <property type="protein sequence ID" value="THD29112.1"/>
    <property type="molecule type" value="Genomic_DNA"/>
</dbReference>
<evidence type="ECO:0000313" key="2">
    <source>
        <dbReference type="EMBL" id="THD29112.1"/>
    </source>
</evidence>
<evidence type="ECO:0000256" key="1">
    <source>
        <dbReference type="SAM" id="MobiDB-lite"/>
    </source>
</evidence>
<name>A0A4E0S3L9_FASHE</name>
<proteinExistence type="predicted"/>
<feature type="region of interest" description="Disordered" evidence="1">
    <location>
        <begin position="583"/>
        <end position="612"/>
    </location>
</feature>
<keyword evidence="3" id="KW-1185">Reference proteome</keyword>
<evidence type="ECO:0000313" key="3">
    <source>
        <dbReference type="Proteomes" id="UP000230066"/>
    </source>
</evidence>
<comment type="caution">
    <text evidence="2">The sequence shown here is derived from an EMBL/GenBank/DDBJ whole genome shotgun (WGS) entry which is preliminary data.</text>
</comment>
<feature type="compositionally biased region" description="Basic and acidic residues" evidence="1">
    <location>
        <begin position="1160"/>
        <end position="1169"/>
    </location>
</feature>
<feature type="region of interest" description="Disordered" evidence="1">
    <location>
        <begin position="300"/>
        <end position="335"/>
    </location>
</feature>